<dbReference type="HOGENOM" id="CLU_057862_1_0_9"/>
<reference evidence="3" key="1">
    <citation type="submission" date="2015-03" db="EMBL/GenBank/DDBJ databases">
        <authorList>
            <person name="Wibberg D."/>
        </authorList>
    </citation>
    <scope>NUCLEOTIDE SEQUENCE [LARGE SCALE GENOMIC DNA]</scope>
</reference>
<protein>
    <recommendedName>
        <fullName evidence="1">HTH cro/C1-type domain-containing protein</fullName>
    </recommendedName>
</protein>
<evidence type="ECO:0000313" key="3">
    <source>
        <dbReference type="Proteomes" id="UP000033163"/>
    </source>
</evidence>
<feature type="domain" description="HTH cro/C1-type" evidence="1">
    <location>
        <begin position="39"/>
        <end position="86"/>
    </location>
</feature>
<evidence type="ECO:0000313" key="2">
    <source>
        <dbReference type="EMBL" id="CQR59110.1"/>
    </source>
</evidence>
<evidence type="ECO:0000259" key="1">
    <source>
        <dbReference type="PROSITE" id="PS50943"/>
    </source>
</evidence>
<sequence>MDNHHTSSALGEFIKSRRYRLQPEEAGIKPFPGRRRTPGLRREEVAFLANVSVTYYTWLEQGRERNPSPEVLSHISQALQLDEDERKHLFNLAAPEPANSYTAPKPEPHNTEFLQNLVNQLRYPSFIANEVADVIVWNQGAKLVITDFGRLPEKERNMATLLFLDPEYPKRLINWEEFARYMTGLIRASFDQNKENPMFMNRFDRLKNSEEFLRLWEWHEIRHKTTAVPVQCRLADGPELAFTIHCAAAIDNDPGLHWCFFVPMPGSGTEEKLSLLLSQAAELS</sequence>
<dbReference type="SMART" id="SM00530">
    <property type="entry name" value="HTH_XRE"/>
    <property type="match status" value="1"/>
</dbReference>
<organism evidence="2 3">
    <name type="scientific">Paenibacillus riograndensis SBR5</name>
    <dbReference type="NCBI Taxonomy" id="1073571"/>
    <lineage>
        <taxon>Bacteria</taxon>
        <taxon>Bacillati</taxon>
        <taxon>Bacillota</taxon>
        <taxon>Bacilli</taxon>
        <taxon>Bacillales</taxon>
        <taxon>Paenibacillaceae</taxon>
        <taxon>Paenibacillus</taxon>
        <taxon>Paenibacillus sonchi group</taxon>
    </lineage>
</organism>
<dbReference type="Gene3D" id="1.10.260.40">
    <property type="entry name" value="lambda repressor-like DNA-binding domains"/>
    <property type="match status" value="1"/>
</dbReference>
<dbReference type="Pfam" id="PF17765">
    <property type="entry name" value="MLTR_LBD"/>
    <property type="match status" value="1"/>
</dbReference>
<dbReference type="AlphaFoldDB" id="A0A0E4HEG9"/>
<dbReference type="PANTHER" id="PTHR35010">
    <property type="entry name" value="BLL4672 PROTEIN-RELATED"/>
    <property type="match status" value="1"/>
</dbReference>
<dbReference type="CDD" id="cd00093">
    <property type="entry name" value="HTH_XRE"/>
    <property type="match status" value="1"/>
</dbReference>
<dbReference type="InterPro" id="IPR001387">
    <property type="entry name" value="Cro/C1-type_HTH"/>
</dbReference>
<dbReference type="PATRIC" id="fig|1073571.4.peg.7232"/>
<dbReference type="RefSeq" id="WP_020426023.1">
    <property type="nucleotide sequence ID" value="NZ_AGBD01000063.1"/>
</dbReference>
<dbReference type="Pfam" id="PF13560">
    <property type="entry name" value="HTH_31"/>
    <property type="match status" value="1"/>
</dbReference>
<dbReference type="InterPro" id="IPR010982">
    <property type="entry name" value="Lambda_DNA-bd_dom_sf"/>
</dbReference>
<dbReference type="SUPFAM" id="SSF47413">
    <property type="entry name" value="lambda repressor-like DNA-binding domains"/>
    <property type="match status" value="1"/>
</dbReference>
<dbReference type="Gene3D" id="3.30.450.180">
    <property type="match status" value="1"/>
</dbReference>
<dbReference type="KEGG" id="pri:PRIO_6763"/>
<dbReference type="PROSITE" id="PS50943">
    <property type="entry name" value="HTH_CROC1"/>
    <property type="match status" value="1"/>
</dbReference>
<dbReference type="Proteomes" id="UP000033163">
    <property type="component" value="Chromosome I"/>
</dbReference>
<proteinExistence type="predicted"/>
<name>A0A0E4HEG9_9BACL</name>
<dbReference type="EMBL" id="LN831776">
    <property type="protein sequence ID" value="CQR59110.1"/>
    <property type="molecule type" value="Genomic_DNA"/>
</dbReference>
<gene>
    <name evidence="2" type="ORF">PRIO_6763</name>
</gene>
<dbReference type="GO" id="GO:0003677">
    <property type="term" value="F:DNA binding"/>
    <property type="evidence" value="ECO:0007669"/>
    <property type="project" value="InterPro"/>
</dbReference>
<accession>A0A0E4HEG9</accession>
<dbReference type="InterPro" id="IPR041413">
    <property type="entry name" value="MLTR_LBD"/>
</dbReference>